<evidence type="ECO:0000313" key="3">
    <source>
        <dbReference type="EMBL" id="MCI4681958.1"/>
    </source>
</evidence>
<keyword evidence="1" id="KW-1133">Transmembrane helix</keyword>
<feature type="transmembrane region" description="Helical" evidence="1">
    <location>
        <begin position="12"/>
        <end position="39"/>
    </location>
</feature>
<dbReference type="RefSeq" id="WP_243065993.1">
    <property type="nucleotide sequence ID" value="NZ_JAIVFP010000001.1"/>
</dbReference>
<keyword evidence="1" id="KW-0472">Membrane</keyword>
<comment type="caution">
    <text evidence="3">The sequence shown here is derived from an EMBL/GenBank/DDBJ whole genome shotgun (WGS) entry which is preliminary data.</text>
</comment>
<organism evidence="3 4">
    <name type="scientific">Candidatus Rhodoblastus alkanivorans</name>
    <dbReference type="NCBI Taxonomy" id="2954117"/>
    <lineage>
        <taxon>Bacteria</taxon>
        <taxon>Pseudomonadati</taxon>
        <taxon>Pseudomonadota</taxon>
        <taxon>Alphaproteobacteria</taxon>
        <taxon>Hyphomicrobiales</taxon>
        <taxon>Rhodoblastaceae</taxon>
        <taxon>Rhodoblastus</taxon>
    </lineage>
</organism>
<name>A0ABS9Z2T3_9HYPH</name>
<evidence type="ECO:0000256" key="1">
    <source>
        <dbReference type="SAM" id="Phobius"/>
    </source>
</evidence>
<protein>
    <submittedName>
        <fullName evidence="3">Pilus assembly protein</fullName>
    </submittedName>
</protein>
<evidence type="ECO:0000259" key="2">
    <source>
        <dbReference type="Pfam" id="PF07811"/>
    </source>
</evidence>
<sequence length="177" mass="18996">MTSFIANRRGIASLEFALIALPFFAILFAIFQIGIVYLADNLLETATEKAARQLLTGQVQNAGLTASQFTSAICPNLPVFFTCPSGVMVDLQDVSSFSSANLSAPTLTYDSNGKVTNNWQFQTGGAASILVLRVMYQFPVYLGPLGLNLANLSNGKRLLMSTAVFQVEPYNLQGAGN</sequence>
<accession>A0ABS9Z2T3</accession>
<keyword evidence="1" id="KW-0812">Transmembrane</keyword>
<reference evidence="3" key="1">
    <citation type="journal article" date="2022" name="ISME J.">
        <title>Identification of active gaseous-alkane degraders at natural gas seeps.</title>
        <authorList>
            <person name="Farhan Ul Haque M."/>
            <person name="Hernandez M."/>
            <person name="Crombie A.T."/>
            <person name="Murrell J.C."/>
        </authorList>
    </citation>
    <scope>NUCLEOTIDE SEQUENCE</scope>
    <source>
        <strain evidence="3">PC2</strain>
    </source>
</reference>
<dbReference type="Pfam" id="PF07811">
    <property type="entry name" value="TadE"/>
    <property type="match status" value="1"/>
</dbReference>
<dbReference type="EMBL" id="JAIVFP010000001">
    <property type="protein sequence ID" value="MCI4681958.1"/>
    <property type="molecule type" value="Genomic_DNA"/>
</dbReference>
<dbReference type="Proteomes" id="UP001139104">
    <property type="component" value="Unassembled WGS sequence"/>
</dbReference>
<keyword evidence="4" id="KW-1185">Reference proteome</keyword>
<evidence type="ECO:0000313" key="4">
    <source>
        <dbReference type="Proteomes" id="UP001139104"/>
    </source>
</evidence>
<gene>
    <name evidence="3" type="ORF">K2U94_04130</name>
</gene>
<dbReference type="InterPro" id="IPR012495">
    <property type="entry name" value="TadE-like_dom"/>
</dbReference>
<proteinExistence type="predicted"/>
<feature type="domain" description="TadE-like" evidence="2">
    <location>
        <begin position="10"/>
        <end position="52"/>
    </location>
</feature>